<evidence type="ECO:0000259" key="2">
    <source>
        <dbReference type="SMART" id="SM00327"/>
    </source>
</evidence>
<feature type="compositionally biased region" description="Low complexity" evidence="1">
    <location>
        <begin position="47"/>
        <end position="56"/>
    </location>
</feature>
<name>A0A7X8XZ78_9BACT</name>
<feature type="compositionally biased region" description="Low complexity" evidence="1">
    <location>
        <begin position="64"/>
        <end position="74"/>
    </location>
</feature>
<dbReference type="SUPFAM" id="SSF53300">
    <property type="entry name" value="vWA-like"/>
    <property type="match status" value="1"/>
</dbReference>
<dbReference type="AlphaFoldDB" id="A0A7X8XZ78"/>
<reference evidence="3 4" key="1">
    <citation type="submission" date="2020-04" db="EMBL/GenBank/DDBJ databases">
        <title>Flammeovirga sp. SR4, a novel species isolated from seawater.</title>
        <authorList>
            <person name="Wang X."/>
        </authorList>
    </citation>
    <scope>NUCLEOTIDE SEQUENCE [LARGE SCALE GENOMIC DNA]</scope>
    <source>
        <strain evidence="3 4">SR4</strain>
    </source>
</reference>
<evidence type="ECO:0000313" key="4">
    <source>
        <dbReference type="Proteomes" id="UP000585050"/>
    </source>
</evidence>
<dbReference type="InterPro" id="IPR051928">
    <property type="entry name" value="NorD/CobT"/>
</dbReference>
<feature type="compositionally biased region" description="Basic and acidic residues" evidence="1">
    <location>
        <begin position="96"/>
        <end position="110"/>
    </location>
</feature>
<dbReference type="Gene3D" id="3.40.50.410">
    <property type="entry name" value="von Willebrand factor, type A domain"/>
    <property type="match status" value="1"/>
</dbReference>
<dbReference type="InterPro" id="IPR036465">
    <property type="entry name" value="vWFA_dom_sf"/>
</dbReference>
<dbReference type="InterPro" id="IPR002035">
    <property type="entry name" value="VWF_A"/>
</dbReference>
<feature type="compositionally biased region" description="Basic and acidic residues" evidence="1">
    <location>
        <begin position="117"/>
        <end position="135"/>
    </location>
</feature>
<evidence type="ECO:0000313" key="3">
    <source>
        <dbReference type="EMBL" id="NLR94921.1"/>
    </source>
</evidence>
<accession>A0A7X8XZ78</accession>
<evidence type="ECO:0000256" key="1">
    <source>
        <dbReference type="SAM" id="MobiDB-lite"/>
    </source>
</evidence>
<feature type="region of interest" description="Disordered" evidence="1">
    <location>
        <begin position="40"/>
        <end position="180"/>
    </location>
</feature>
<comment type="caution">
    <text evidence="3">The sequence shown here is derived from an EMBL/GenBank/DDBJ whole genome shotgun (WGS) entry which is preliminary data.</text>
</comment>
<keyword evidence="4" id="KW-1185">Reference proteome</keyword>
<dbReference type="EMBL" id="JABAIL010000016">
    <property type="protein sequence ID" value="NLR94921.1"/>
    <property type="molecule type" value="Genomic_DNA"/>
</dbReference>
<dbReference type="PANTHER" id="PTHR41248">
    <property type="entry name" value="NORD PROTEIN"/>
    <property type="match status" value="1"/>
</dbReference>
<dbReference type="SMART" id="SM00327">
    <property type="entry name" value="VWA"/>
    <property type="match status" value="1"/>
</dbReference>
<proteinExistence type="predicted"/>
<sequence>MEKELATEIKEFEKIVEGKLPETFEEVCEYSRKTFDWIKSKFEDSSDLNNESSSDSSESEGDASSDSSNSSGNKKVSDKGKKSKPSKNPEEESDREGDSESQTEKDRSGDSDETEDSKDGEGGDSDKDSDSKPEGDTSGNGDSFENVVDKSENIKDIVETLGGSPSPTGGDNAEKPKEQKQHIHITFKEYSTIDGVVVVEGKECDNRQYNRAIAEVRGDAQFLSRRLNAVAETREYVRNSQRTGKMDRSKIAEVKAGVSSIYMQKEVVETGVVGVGILVDNSGSMKLEEPGGRTRSDVAKEVALCITKAAQSVPKMEVRVWAHDTAESYHVSGGATLRELYTRGTKTLKKIPQLDPEGSNADADALIKTKKLMEEEFGQNFILILISDGEPTDVSVQLEGKLKTEDAEKALKLSVDKIRKEGIPFIPVLIGPVRAANYLYGNGKFLDFSSGDFYKSFIRFFTKEVSKKLNTY</sequence>
<feature type="compositionally biased region" description="Basic and acidic residues" evidence="1">
    <location>
        <begin position="147"/>
        <end position="158"/>
    </location>
</feature>
<organism evidence="3 4">
    <name type="scientific">Flammeovirga agarivorans</name>
    <dbReference type="NCBI Taxonomy" id="2726742"/>
    <lineage>
        <taxon>Bacteria</taxon>
        <taxon>Pseudomonadati</taxon>
        <taxon>Bacteroidota</taxon>
        <taxon>Cytophagia</taxon>
        <taxon>Cytophagales</taxon>
        <taxon>Flammeovirgaceae</taxon>
        <taxon>Flammeovirga</taxon>
    </lineage>
</organism>
<dbReference type="RefSeq" id="WP_168885631.1">
    <property type="nucleotide sequence ID" value="NZ_JABAIL010000016.1"/>
</dbReference>
<feature type="domain" description="VWFA" evidence="2">
    <location>
        <begin position="272"/>
        <end position="460"/>
    </location>
</feature>
<gene>
    <name evidence="3" type="ORF">HGP29_27190</name>
</gene>
<dbReference type="PANTHER" id="PTHR41248:SF1">
    <property type="entry name" value="NORD PROTEIN"/>
    <property type="match status" value="1"/>
</dbReference>
<dbReference type="Proteomes" id="UP000585050">
    <property type="component" value="Unassembled WGS sequence"/>
</dbReference>
<protein>
    <recommendedName>
        <fullName evidence="2">VWFA domain-containing protein</fullName>
    </recommendedName>
</protein>